<sequence length="193" mass="22147">MKNKLMTDLSPVRVNDVYLHHEIEEKCKATLFPENTLQLALDQSNVTSAFYGLALKNIIEVYGKDSANMISEKIFYDLGRIKAQQCKTKMENFPQDTTAFAFVIISAIYNASPEYNFQIIKFSEKETIIKMFGIDRYLRILSQLDIDNCVSFPTLVTFMEGINDELDLGCKIEVESQIDRQQSTTSVTYKFSM</sequence>
<dbReference type="EMBL" id="FQVE01000003">
    <property type="protein sequence ID" value="SHF60469.1"/>
    <property type="molecule type" value="Genomic_DNA"/>
</dbReference>
<dbReference type="AlphaFoldDB" id="A0A1M5D0D9"/>
<evidence type="ECO:0000313" key="2">
    <source>
        <dbReference type="Proteomes" id="UP000184108"/>
    </source>
</evidence>
<gene>
    <name evidence="1" type="ORF">SAMN02787073_2438</name>
</gene>
<protein>
    <recommendedName>
        <fullName evidence="3">Haem-NO-binding</fullName>
    </recommendedName>
</protein>
<accession>A0A1M5D0D9</accession>
<name>A0A1M5D0D9_9FLAO</name>
<dbReference type="RefSeq" id="WP_073173838.1">
    <property type="nucleotide sequence ID" value="NZ_FQVE01000003.1"/>
</dbReference>
<proteinExistence type="predicted"/>
<reference evidence="2" key="1">
    <citation type="submission" date="2016-11" db="EMBL/GenBank/DDBJ databases">
        <authorList>
            <person name="Varghese N."/>
            <person name="Submissions S."/>
        </authorList>
    </citation>
    <scope>NUCLEOTIDE SEQUENCE [LARGE SCALE GENOMIC DNA]</scope>
    <source>
        <strain evidence="2">YR203</strain>
    </source>
</reference>
<organism evidence="1 2">
    <name type="scientific">Chryseobacterium vrystaatense</name>
    <dbReference type="NCBI Taxonomy" id="307480"/>
    <lineage>
        <taxon>Bacteria</taxon>
        <taxon>Pseudomonadati</taxon>
        <taxon>Bacteroidota</taxon>
        <taxon>Flavobacteriia</taxon>
        <taxon>Flavobacteriales</taxon>
        <taxon>Weeksellaceae</taxon>
        <taxon>Chryseobacterium group</taxon>
        <taxon>Chryseobacterium</taxon>
    </lineage>
</organism>
<evidence type="ECO:0000313" key="1">
    <source>
        <dbReference type="EMBL" id="SHF60469.1"/>
    </source>
</evidence>
<dbReference type="Proteomes" id="UP000184108">
    <property type="component" value="Unassembled WGS sequence"/>
</dbReference>
<evidence type="ECO:0008006" key="3">
    <source>
        <dbReference type="Google" id="ProtNLM"/>
    </source>
</evidence>